<organism evidence="1 2">
    <name type="scientific">Aquisalimonas asiatica</name>
    <dbReference type="NCBI Taxonomy" id="406100"/>
    <lineage>
        <taxon>Bacteria</taxon>
        <taxon>Pseudomonadati</taxon>
        <taxon>Pseudomonadota</taxon>
        <taxon>Gammaproteobacteria</taxon>
        <taxon>Chromatiales</taxon>
        <taxon>Ectothiorhodospiraceae</taxon>
        <taxon>Aquisalimonas</taxon>
    </lineage>
</organism>
<gene>
    <name evidence="1" type="ORF">SAMN04488052_10469</name>
</gene>
<protein>
    <submittedName>
        <fullName evidence="1">TIGR02444 family protein</fullName>
    </submittedName>
</protein>
<dbReference type="InterPro" id="IPR012659">
    <property type="entry name" value="CHP02444"/>
</dbReference>
<evidence type="ECO:0000313" key="1">
    <source>
        <dbReference type="EMBL" id="SEO88793.1"/>
    </source>
</evidence>
<dbReference type="Proteomes" id="UP000199657">
    <property type="component" value="Unassembled WGS sequence"/>
</dbReference>
<dbReference type="EMBL" id="FOEG01000004">
    <property type="protein sequence ID" value="SEO88793.1"/>
    <property type="molecule type" value="Genomic_DNA"/>
</dbReference>
<proteinExistence type="predicted"/>
<accession>A0A1H8TE85</accession>
<dbReference type="AlphaFoldDB" id="A0A1H8TE85"/>
<evidence type="ECO:0000313" key="2">
    <source>
        <dbReference type="Proteomes" id="UP000199657"/>
    </source>
</evidence>
<sequence>MPAIVDSESAWQGMVELYALPGMTEVCLRLQDRYGVSVSTLLTLVWSARAGHGPLTVAAAAAVAPDAERLERDVLRPYRHARNGLRGLARQDEAAADLRRDLLTRELALERFVQQRVVHLLRPDDARDAPGDAGRDCRATVARYLAAIPVQDSPELRADLRQFFLALGDTAPDRAVSEVVGGESVP</sequence>
<name>A0A1H8TE85_9GAMM</name>
<dbReference type="Pfam" id="PF09523">
    <property type="entry name" value="DUF2390"/>
    <property type="match status" value="1"/>
</dbReference>
<reference evidence="1 2" key="1">
    <citation type="submission" date="2016-10" db="EMBL/GenBank/DDBJ databases">
        <authorList>
            <person name="de Groot N.N."/>
        </authorList>
    </citation>
    <scope>NUCLEOTIDE SEQUENCE [LARGE SCALE GENOMIC DNA]</scope>
    <source>
        <strain evidence="1 2">CGMCC 1.6291</strain>
    </source>
</reference>
<dbReference type="NCBIfam" id="TIGR02444">
    <property type="entry name" value="TIGR02444 family protein"/>
    <property type="match status" value="1"/>
</dbReference>
<keyword evidence="2" id="KW-1185">Reference proteome</keyword>
<dbReference type="OrthoDB" id="5795846at2"/>
<dbReference type="RefSeq" id="WP_139209195.1">
    <property type="nucleotide sequence ID" value="NZ_FOEG01000004.1"/>
</dbReference>
<dbReference type="STRING" id="406100.SAMN04488052_10469"/>